<keyword evidence="3" id="KW-1185">Reference proteome</keyword>
<organism evidence="2 3">
    <name type="scientific">Nocardia transvalensis</name>
    <dbReference type="NCBI Taxonomy" id="37333"/>
    <lineage>
        <taxon>Bacteria</taxon>
        <taxon>Bacillati</taxon>
        <taxon>Actinomycetota</taxon>
        <taxon>Actinomycetes</taxon>
        <taxon>Mycobacteriales</taxon>
        <taxon>Nocardiaceae</taxon>
        <taxon>Nocardia</taxon>
    </lineage>
</organism>
<feature type="transmembrane region" description="Helical" evidence="1">
    <location>
        <begin position="44"/>
        <end position="63"/>
    </location>
</feature>
<keyword evidence="1" id="KW-0812">Transmembrane</keyword>
<accession>A0A7W9PIP8</accession>
<evidence type="ECO:0000256" key="1">
    <source>
        <dbReference type="SAM" id="Phobius"/>
    </source>
</evidence>
<comment type="caution">
    <text evidence="2">The sequence shown here is derived from an EMBL/GenBank/DDBJ whole genome shotgun (WGS) entry which is preliminary data.</text>
</comment>
<dbReference type="AlphaFoldDB" id="A0A7W9PIP8"/>
<reference evidence="2 3" key="1">
    <citation type="submission" date="2020-08" db="EMBL/GenBank/DDBJ databases">
        <title>Sequencing the genomes of 1000 actinobacteria strains.</title>
        <authorList>
            <person name="Klenk H.-P."/>
        </authorList>
    </citation>
    <scope>NUCLEOTIDE SEQUENCE [LARGE SCALE GENOMIC DNA]</scope>
    <source>
        <strain evidence="2 3">DSM 43582</strain>
    </source>
</reference>
<gene>
    <name evidence="2" type="ORF">BJY24_005732</name>
</gene>
<sequence>MSPYAVKTLILLVAILIGLNVGIATAWLAQVRGAHVALAIRDGGVAFAGAVTLTVLLLAHLGLL</sequence>
<name>A0A7W9PIP8_9NOCA</name>
<keyword evidence="1" id="KW-1133">Transmembrane helix</keyword>
<evidence type="ECO:0000313" key="3">
    <source>
        <dbReference type="Proteomes" id="UP000540412"/>
    </source>
</evidence>
<evidence type="ECO:0000313" key="2">
    <source>
        <dbReference type="EMBL" id="MBB5916820.1"/>
    </source>
</evidence>
<proteinExistence type="predicted"/>
<protein>
    <submittedName>
        <fullName evidence="2">Uncharacterized protein</fullName>
    </submittedName>
</protein>
<dbReference type="Proteomes" id="UP000540412">
    <property type="component" value="Unassembled WGS sequence"/>
</dbReference>
<dbReference type="EMBL" id="JACHIT010000002">
    <property type="protein sequence ID" value="MBB5916820.1"/>
    <property type="molecule type" value="Genomic_DNA"/>
</dbReference>
<keyword evidence="1" id="KW-0472">Membrane</keyword>